<dbReference type="InterPro" id="IPR020886">
    <property type="entry name" value="MTH_967-like"/>
</dbReference>
<proteinExistence type="inferred from homology"/>
<dbReference type="GO" id="GO:0003700">
    <property type="term" value="F:DNA-binding transcription factor activity"/>
    <property type="evidence" value="ECO:0007669"/>
    <property type="project" value="UniProtKB-UniRule"/>
</dbReference>
<dbReference type="STRING" id="490899.DKAM_0813"/>
<reference evidence="6 7" key="1">
    <citation type="journal article" date="2009" name="J. Bacteriol.">
        <title>Complete genome sequence of the anaerobic, protein-degrading hyperthermophilic crenarchaeon Desulfurococcus kamchatkensis.</title>
        <authorList>
            <person name="Ravin N.V."/>
            <person name="Mardanov A.V."/>
            <person name="Beletsky A.V."/>
            <person name="Kublanov I.V."/>
            <person name="Kolganova T.V."/>
            <person name="Lebedinsky A.V."/>
            <person name="Chernyh N.A."/>
            <person name="Bonch-Osmolovskaya E.A."/>
            <person name="Skryabin K.G."/>
        </authorList>
    </citation>
    <scope>NUCLEOTIDE SEQUENCE [LARGE SCALE GENOMIC DNA]</scope>
    <source>
        <strain evidence="7">DSM 18924 / JCM 16383 / VKM B-2413 / 1221n</strain>
    </source>
</reference>
<dbReference type="InterPro" id="IPR059051">
    <property type="entry name" value="MTH_967_PDDEXK"/>
</dbReference>
<dbReference type="Pfam" id="PF26553">
    <property type="entry name" value="PDDEXK_19"/>
    <property type="match status" value="1"/>
</dbReference>
<dbReference type="GeneID" id="7171598"/>
<dbReference type="GO" id="GO:0003677">
    <property type="term" value="F:DNA binding"/>
    <property type="evidence" value="ECO:0007669"/>
    <property type="project" value="UniProtKB-KW"/>
</dbReference>
<evidence type="ECO:0000256" key="3">
    <source>
        <dbReference type="ARBA" id="ARBA00023163"/>
    </source>
</evidence>
<evidence type="ECO:0000256" key="2">
    <source>
        <dbReference type="ARBA" id="ARBA00023125"/>
    </source>
</evidence>
<dbReference type="HAMAP" id="MF_00584">
    <property type="entry name" value="HTH_type_cro_C1"/>
    <property type="match status" value="1"/>
</dbReference>
<accession>B8D4V8</accession>
<protein>
    <recommendedName>
        <fullName evidence="4">Putative HTH-type transcriptional regulatory protein DKAM_0813</fullName>
    </recommendedName>
</protein>
<dbReference type="CDD" id="cd00093">
    <property type="entry name" value="HTH_XRE"/>
    <property type="match status" value="1"/>
</dbReference>
<feature type="domain" description="HTH cro/C1-type" evidence="5">
    <location>
        <begin position="142"/>
        <end position="195"/>
    </location>
</feature>
<dbReference type="Proteomes" id="UP000006903">
    <property type="component" value="Chromosome"/>
</dbReference>
<dbReference type="PROSITE" id="PS50943">
    <property type="entry name" value="HTH_CROC1"/>
    <property type="match status" value="1"/>
</dbReference>
<dbReference type="HOGENOM" id="CLU_075726_2_0_2"/>
<gene>
    <name evidence="6" type="ordered locus">DKAM_0813</name>
</gene>
<sequence>MSRNRGTGDIAEEVSRTLRKAGFRVEFLSYPTSARSIDIIACRGDTRVFIKVSQDLREVSWIEVNDLKKSGIVYGSNTIIVAEKNGRRELEDDVVYVRNGVNIVTTNLLGNYLLRNSKPIVVNIRGNYLLKISAGKFQVKMKEVGLTRGELAELLGVSRKAVYMYERGELMVSLQRAVELARIMGEDIFEEIDILGDKPPEPYAGTLENEYLPGDEIEAALWRLLDRLGDLIVKLSRTPVDIVVKGGNVITVTRLDMAENKAEKLENAEKLVKTTGSKLVVIRTKNDLKEIRDVHL</sequence>
<dbReference type="InterPro" id="IPR001387">
    <property type="entry name" value="Cro/C1-type_HTH"/>
</dbReference>
<keyword evidence="1 4" id="KW-0805">Transcription regulation</keyword>
<organism evidence="6 7">
    <name type="scientific">Desulfurococcus amylolyticus (strain DSM 18924 / JCM 16383 / VKM B-2413 / 1221n)</name>
    <name type="common">Desulfurococcus kamchatkensis</name>
    <dbReference type="NCBI Taxonomy" id="490899"/>
    <lineage>
        <taxon>Archaea</taxon>
        <taxon>Thermoproteota</taxon>
        <taxon>Thermoprotei</taxon>
        <taxon>Desulfurococcales</taxon>
        <taxon>Desulfurococcaceae</taxon>
        <taxon>Desulfurococcus</taxon>
    </lineage>
</organism>
<name>B8D4V8_DESA1</name>
<dbReference type="EMBL" id="CP001140">
    <property type="protein sequence ID" value="ACL11139.1"/>
    <property type="molecule type" value="Genomic_DNA"/>
</dbReference>
<keyword evidence="3 4" id="KW-0804">Transcription</keyword>
<dbReference type="SUPFAM" id="SSF52980">
    <property type="entry name" value="Restriction endonuclease-like"/>
    <property type="match status" value="1"/>
</dbReference>
<dbReference type="SUPFAM" id="SSF47413">
    <property type="entry name" value="lambda repressor-like DNA-binding domains"/>
    <property type="match status" value="1"/>
</dbReference>
<evidence type="ECO:0000313" key="6">
    <source>
        <dbReference type="EMBL" id="ACL11139.1"/>
    </source>
</evidence>
<evidence type="ECO:0000256" key="1">
    <source>
        <dbReference type="ARBA" id="ARBA00023015"/>
    </source>
</evidence>
<dbReference type="eggNOG" id="arCOG04152">
    <property type="taxonomic scope" value="Archaea"/>
</dbReference>
<dbReference type="Pfam" id="PF01381">
    <property type="entry name" value="HTH_3"/>
    <property type="match status" value="1"/>
</dbReference>
<evidence type="ECO:0000259" key="5">
    <source>
        <dbReference type="PROSITE" id="PS50943"/>
    </source>
</evidence>
<keyword evidence="2 4" id="KW-0238">DNA-binding</keyword>
<dbReference type="AlphaFoldDB" id="B8D4V8"/>
<dbReference type="Gene3D" id="1.10.260.40">
    <property type="entry name" value="lambda repressor-like DNA-binding domains"/>
    <property type="match status" value="1"/>
</dbReference>
<dbReference type="RefSeq" id="WP_012608480.1">
    <property type="nucleotide sequence ID" value="NC_011766.1"/>
</dbReference>
<dbReference type="KEGG" id="dka:DKAM_0813"/>
<evidence type="ECO:0000256" key="4">
    <source>
        <dbReference type="HAMAP-Rule" id="MF_00584"/>
    </source>
</evidence>
<evidence type="ECO:0000313" key="7">
    <source>
        <dbReference type="Proteomes" id="UP000006903"/>
    </source>
</evidence>
<dbReference type="InterPro" id="IPR010982">
    <property type="entry name" value="Lambda_DNA-bd_dom_sf"/>
</dbReference>
<dbReference type="InterPro" id="IPR011335">
    <property type="entry name" value="Restrct_endonuc-II-like"/>
</dbReference>
<dbReference type="SMART" id="SM00530">
    <property type="entry name" value="HTH_XRE"/>
    <property type="match status" value="1"/>
</dbReference>